<evidence type="ECO:0000256" key="5">
    <source>
        <dbReference type="ARBA" id="ARBA00023239"/>
    </source>
</evidence>
<dbReference type="Proteomes" id="UP000831775">
    <property type="component" value="Chromosome"/>
</dbReference>
<dbReference type="SUPFAM" id="SSF55904">
    <property type="entry name" value="Ornithine decarboxylase C-terminal domain"/>
    <property type="match status" value="1"/>
</dbReference>
<dbReference type="InterPro" id="IPR015424">
    <property type="entry name" value="PyrdxlP-dep_Trfase"/>
</dbReference>
<keyword evidence="3" id="KW-0210">Decarboxylase</keyword>
<gene>
    <name evidence="7" type="ORF">MUN76_06415</name>
</gene>
<evidence type="ECO:0000256" key="1">
    <source>
        <dbReference type="ARBA" id="ARBA00001933"/>
    </source>
</evidence>
<name>A0ABY4FZ91_9MICO</name>
<dbReference type="GO" id="GO:0016740">
    <property type="term" value="F:transferase activity"/>
    <property type="evidence" value="ECO:0007669"/>
    <property type="project" value="UniProtKB-KW"/>
</dbReference>
<dbReference type="InterPro" id="IPR036633">
    <property type="entry name" value="Prn/Lys/Arg_de-COase_C_sf"/>
</dbReference>
<dbReference type="PANTHER" id="PTHR43277">
    <property type="entry name" value="ARGININE DECARBOXYLASE"/>
    <property type="match status" value="1"/>
</dbReference>
<keyword evidence="8" id="KW-1185">Reference proteome</keyword>
<dbReference type="InterPro" id="IPR000310">
    <property type="entry name" value="Orn/Lys/Arg_deCO2ase_major_dom"/>
</dbReference>
<dbReference type="Pfam" id="PF01276">
    <property type="entry name" value="OKR_DC_1"/>
    <property type="match status" value="1"/>
</dbReference>
<proteinExistence type="inferred from homology"/>
<dbReference type="InterPro" id="IPR008286">
    <property type="entry name" value="Prn/Lys/Arg_de-COase_C"/>
</dbReference>
<sequence length="518" mass="53931">MPPTEFRRPTPAQDETPYATALDAHARRDTLNLMVPGHGATTDGLAAELAEFCGERALAMDIPPLIDGIDVGPASPLVQATRLAAHAWGARRTWFLANGASQANRMATLAVASLGMGGTVVAQRSAHSSFIDGVLIGDLTPRFVLPSIDQDRGINHGVTAEALDAELRAARADRAEVAAVYIISPSYFGAVADIPALARVAHEHGVPLIVDGAWGSHFGFHPELPESPTRLGADLTVSSTHKLGGSLTQSAMLHLSDGPYADALEPLLERAYMLTQSTSASALLLGSLDVARHALTQGTDAIGATIAHLSAFRERLRADGRFPIISDGFGAFPDIVAHDPLRVSIDVASTGLTGHRVRDLLGSEFGIFLEISTVHAIVVFVGPGKLPDLTRLERALGAIADRAAAASDATAAAAAEHGAPLAIPELPSPGPLSMRPRSAYFARHETVDAAEAIGRISADSLAAYPPGIPNVIPGEEITAATVGFLQAVAASPIGYVRGALDAAVSRFRVVARSDDDGV</sequence>
<evidence type="ECO:0000313" key="8">
    <source>
        <dbReference type="Proteomes" id="UP000831775"/>
    </source>
</evidence>
<comment type="cofactor">
    <cofactor evidence="1">
        <name>pyridoxal 5'-phosphate</name>
        <dbReference type="ChEBI" id="CHEBI:597326"/>
    </cofactor>
</comment>
<dbReference type="RefSeq" id="WP_244688173.1">
    <property type="nucleotide sequence ID" value="NZ_CP095043.1"/>
</dbReference>
<dbReference type="InterPro" id="IPR015421">
    <property type="entry name" value="PyrdxlP-dep_Trfase_major"/>
</dbReference>
<feature type="domain" description="Orn/Lys/Arg decarboxylases family 1 pyridoxal-P attachment site" evidence="6">
    <location>
        <begin position="237"/>
        <end position="251"/>
    </location>
</feature>
<evidence type="ECO:0000256" key="3">
    <source>
        <dbReference type="ARBA" id="ARBA00022793"/>
    </source>
</evidence>
<dbReference type="PROSITE" id="PS00703">
    <property type="entry name" value="OKR_DC_1"/>
    <property type="match status" value="1"/>
</dbReference>
<dbReference type="Pfam" id="PF03711">
    <property type="entry name" value="OKR_DC_1_C"/>
    <property type="match status" value="1"/>
</dbReference>
<dbReference type="SUPFAM" id="SSF53383">
    <property type="entry name" value="PLP-dependent transferases"/>
    <property type="match status" value="1"/>
</dbReference>
<evidence type="ECO:0000313" key="7">
    <source>
        <dbReference type="EMBL" id="UOQ61587.1"/>
    </source>
</evidence>
<dbReference type="Gene3D" id="3.90.100.10">
    <property type="entry name" value="Orn/Lys/Arg decarboxylase, C-terminal domain"/>
    <property type="match status" value="1"/>
</dbReference>
<dbReference type="PANTHER" id="PTHR43277:SF4">
    <property type="entry name" value="ARGININE DECARBOXYLASE"/>
    <property type="match status" value="1"/>
</dbReference>
<keyword evidence="5" id="KW-0456">Lyase</keyword>
<keyword evidence="4" id="KW-0663">Pyridoxal phosphate</keyword>
<dbReference type="Gene3D" id="3.40.640.10">
    <property type="entry name" value="Type I PLP-dependent aspartate aminotransferase-like (Major domain)"/>
    <property type="match status" value="1"/>
</dbReference>
<accession>A0ABY4FZ91</accession>
<protein>
    <submittedName>
        <fullName evidence="7">PLP-dependent transferase</fullName>
    </submittedName>
</protein>
<dbReference type="EMBL" id="CP095043">
    <property type="protein sequence ID" value="UOQ61587.1"/>
    <property type="molecule type" value="Genomic_DNA"/>
</dbReference>
<keyword evidence="7" id="KW-0808">Transferase</keyword>
<reference evidence="7 8" key="1">
    <citation type="submission" date="2022-04" db="EMBL/GenBank/DDBJ databases">
        <title>Leucobacter sp. isolated from rhizosphere of onion.</title>
        <authorList>
            <person name="Won M."/>
            <person name="Lee C.-M."/>
            <person name="Woen H.-Y."/>
            <person name="Kwon S.-W."/>
        </authorList>
    </citation>
    <scope>NUCLEOTIDE SEQUENCE [LARGE SCALE GENOMIC DNA]</scope>
    <source>
        <strain evidence="7 8">H25R-14</strain>
    </source>
</reference>
<evidence type="ECO:0000256" key="2">
    <source>
        <dbReference type="ARBA" id="ARBA00010671"/>
    </source>
</evidence>
<evidence type="ECO:0000256" key="4">
    <source>
        <dbReference type="ARBA" id="ARBA00022898"/>
    </source>
</evidence>
<comment type="similarity">
    <text evidence="2">Belongs to the Orn/Lys/Arg decarboxylase class-I family.</text>
</comment>
<evidence type="ECO:0000259" key="6">
    <source>
        <dbReference type="PROSITE" id="PS00703"/>
    </source>
</evidence>
<dbReference type="InterPro" id="IPR052357">
    <property type="entry name" value="Orn_Lys_Arg_decarboxylase-I"/>
</dbReference>
<organism evidence="7 8">
    <name type="scientific">Leucobacter rhizosphaerae</name>
    <dbReference type="NCBI Taxonomy" id="2932245"/>
    <lineage>
        <taxon>Bacteria</taxon>
        <taxon>Bacillati</taxon>
        <taxon>Actinomycetota</taxon>
        <taxon>Actinomycetes</taxon>
        <taxon>Micrococcales</taxon>
        <taxon>Microbacteriaceae</taxon>
        <taxon>Leucobacter</taxon>
    </lineage>
</organism>